<organism evidence="2 3">
    <name type="scientific">Testicularia cyperi</name>
    <dbReference type="NCBI Taxonomy" id="1882483"/>
    <lineage>
        <taxon>Eukaryota</taxon>
        <taxon>Fungi</taxon>
        <taxon>Dikarya</taxon>
        <taxon>Basidiomycota</taxon>
        <taxon>Ustilaginomycotina</taxon>
        <taxon>Ustilaginomycetes</taxon>
        <taxon>Ustilaginales</taxon>
        <taxon>Anthracoideaceae</taxon>
        <taxon>Testicularia</taxon>
    </lineage>
</organism>
<reference evidence="2 3" key="1">
    <citation type="journal article" date="2018" name="Mol. Biol. Evol.">
        <title>Broad Genomic Sampling Reveals a Smut Pathogenic Ancestry of the Fungal Clade Ustilaginomycotina.</title>
        <authorList>
            <person name="Kijpornyongpan T."/>
            <person name="Mondo S.J."/>
            <person name="Barry K."/>
            <person name="Sandor L."/>
            <person name="Lee J."/>
            <person name="Lipzen A."/>
            <person name="Pangilinan J."/>
            <person name="LaButti K."/>
            <person name="Hainaut M."/>
            <person name="Henrissat B."/>
            <person name="Grigoriev I.V."/>
            <person name="Spatafora J.W."/>
            <person name="Aime M.C."/>
        </authorList>
    </citation>
    <scope>NUCLEOTIDE SEQUENCE [LARGE SCALE GENOMIC DNA]</scope>
    <source>
        <strain evidence="2 3">MCA 3645</strain>
    </source>
</reference>
<evidence type="ECO:0000256" key="1">
    <source>
        <dbReference type="SAM" id="MobiDB-lite"/>
    </source>
</evidence>
<feature type="region of interest" description="Disordered" evidence="1">
    <location>
        <begin position="1"/>
        <end position="46"/>
    </location>
</feature>
<evidence type="ECO:0000313" key="3">
    <source>
        <dbReference type="Proteomes" id="UP000246740"/>
    </source>
</evidence>
<protein>
    <submittedName>
        <fullName evidence="2">Uncharacterized protein</fullName>
    </submittedName>
</protein>
<proteinExistence type="predicted"/>
<sequence length="203" mass="23537">MRLPPGREGKADVGRKRSRKQRNTTRTEDEPTGKRKGKGKANNNENNHAARQAILKAVYICYLTIHSRRRGRRRVGSREKEARQRRGTDRHPWVRRAWHASFSFLRTNKHKCWTKGQSSRQPTLHCRRHTEEDEPKWGFDLGGGGSLSKPLLDAKGAIREPHILLLLPSLISPLSFQQASYLRSTRTEQYQNRTMVVRRPSVK</sequence>
<evidence type="ECO:0000313" key="2">
    <source>
        <dbReference type="EMBL" id="PWY99886.1"/>
    </source>
</evidence>
<feature type="region of interest" description="Disordered" evidence="1">
    <location>
        <begin position="70"/>
        <end position="89"/>
    </location>
</feature>
<dbReference type="EMBL" id="KZ819194">
    <property type="protein sequence ID" value="PWY99886.1"/>
    <property type="molecule type" value="Genomic_DNA"/>
</dbReference>
<accession>A0A317XNN3</accession>
<feature type="compositionally biased region" description="Basic and acidic residues" evidence="1">
    <location>
        <begin position="1"/>
        <end position="15"/>
    </location>
</feature>
<gene>
    <name evidence="2" type="ORF">BCV70DRAFT_114383</name>
</gene>
<dbReference type="Proteomes" id="UP000246740">
    <property type="component" value="Unassembled WGS sequence"/>
</dbReference>
<keyword evidence="3" id="KW-1185">Reference proteome</keyword>
<feature type="compositionally biased region" description="Basic and acidic residues" evidence="1">
    <location>
        <begin position="76"/>
        <end position="89"/>
    </location>
</feature>
<name>A0A317XNN3_9BASI</name>
<dbReference type="InParanoid" id="A0A317XNN3"/>
<dbReference type="AlphaFoldDB" id="A0A317XNN3"/>